<evidence type="ECO:0000256" key="3">
    <source>
        <dbReference type="ARBA" id="ARBA00012895"/>
    </source>
</evidence>
<comment type="catalytic activity">
    <reaction evidence="1">
        <text>ATP-dependent breakage, passage and rejoining of double-stranded DNA.</text>
        <dbReference type="EC" id="5.6.2.2"/>
    </reaction>
</comment>
<evidence type="ECO:0000256" key="6">
    <source>
        <dbReference type="ARBA" id="ARBA00023029"/>
    </source>
</evidence>
<keyword evidence="5" id="KW-0067">ATP-binding</keyword>
<dbReference type="GeneID" id="815856"/>
<dbReference type="GO" id="GO:0006265">
    <property type="term" value="P:DNA topological change"/>
    <property type="evidence" value="ECO:0007669"/>
    <property type="project" value="InterPro"/>
</dbReference>
<evidence type="ECO:0000256" key="2">
    <source>
        <dbReference type="ARBA" id="ARBA00001946"/>
    </source>
</evidence>
<keyword evidence="7" id="KW-0238">DNA-binding</keyword>
<sequence length="223" mass="26523">MWALVAQAERLGSMRCRASRMPRGREWPRVRVPRDGLKSSFITVLVTPYVKVSRLTFSSHKYFIVLTNLSYVTSTLNTRNGKMKDRNYLNRWTIKFYKGVWVQVMREKNVLSNVDQNKRFFIWDEGSEAALENAFGTSEDKQKKWIEKYVPGTFLDSKKQQIMYSDFVTKKLKLYFTTSNQRKHININKKNYILKKNDKKSKKIILKKYEKKVIQYIIIVLLI</sequence>
<dbReference type="EMBL" id="CP002685">
    <property type="protein sequence ID" value="AEC06256.1"/>
    <property type="molecule type" value="Genomic_DNA"/>
</dbReference>
<keyword evidence="8" id="KW-0413">Isomerase</keyword>
<dbReference type="STRING" id="3702.Q9SKH1"/>
<evidence type="ECO:0000256" key="7">
    <source>
        <dbReference type="ARBA" id="ARBA00023125"/>
    </source>
</evidence>
<keyword evidence="6" id="KW-0799">Topoisomerase</keyword>
<dbReference type="EMBL" id="AC006436">
    <property type="protein sequence ID" value="AAD28313.1"/>
    <property type="molecule type" value="Genomic_DNA"/>
</dbReference>
<dbReference type="TAIR" id="AT2G13720"/>
<proteinExistence type="predicted"/>
<dbReference type="PIR" id="A84510">
    <property type="entry name" value="A84510"/>
</dbReference>
<dbReference type="Araport" id="AT2G13720"/>
<evidence type="ECO:0000256" key="1">
    <source>
        <dbReference type="ARBA" id="ARBA00000185"/>
    </source>
</evidence>
<evidence type="ECO:0000313" key="12">
    <source>
        <dbReference type="EMBL" id="AEC06256.1"/>
    </source>
</evidence>
<dbReference type="EC" id="5.6.2.2" evidence="3"/>
<keyword evidence="4" id="KW-0547">Nucleotide-binding</keyword>
<name>Q9SKH1_ARATH</name>
<evidence type="ECO:0000313" key="10">
    <source>
        <dbReference type="Araport" id="AT2G13720"/>
    </source>
</evidence>
<dbReference type="GO" id="GO:0003918">
    <property type="term" value="F:DNA topoisomerase type II (double strand cut, ATP-hydrolyzing) activity"/>
    <property type="evidence" value="ECO:0007669"/>
    <property type="project" value="UniProtKB-EC"/>
</dbReference>
<dbReference type="InterPro" id="IPR050634">
    <property type="entry name" value="DNA_Topoisomerase_II"/>
</dbReference>
<dbReference type="PANTHER" id="PTHR10169:SF38">
    <property type="entry name" value="DNA TOPOISOMERASE 2"/>
    <property type="match status" value="1"/>
</dbReference>
<evidence type="ECO:0000313" key="11">
    <source>
        <dbReference type="EMBL" id="AAD28313.1"/>
    </source>
</evidence>
<dbReference type="HOGENOM" id="CLU_1241616_0_0_1"/>
<dbReference type="KEGG" id="ath:AT2G13720"/>
<dbReference type="Gene3D" id="3.40.50.670">
    <property type="match status" value="1"/>
</dbReference>
<reference evidence="12 13" key="1">
    <citation type="journal article" date="1999" name="Nature">
        <title>Sequence and analysis of chromosome 2 of the plant Arabidopsis thaliana.</title>
        <authorList>
            <person name="Lin X."/>
            <person name="Kaul S."/>
            <person name="Rounsley S."/>
            <person name="Shea T.P."/>
            <person name="Benito M.I."/>
            <person name="Town C.D."/>
            <person name="Fujii C.Y."/>
            <person name="Mason T."/>
            <person name="Bowman C.L."/>
            <person name="Barnstead M."/>
            <person name="Feldblyum T.V."/>
            <person name="Buell C.R."/>
            <person name="Ketchum K.A."/>
            <person name="Lee J."/>
            <person name="Ronning C.M."/>
            <person name="Koo H.L."/>
            <person name="Moffat K.S."/>
            <person name="Cronin L.A."/>
            <person name="Shen M."/>
            <person name="Pai G."/>
            <person name="Van Aken S."/>
            <person name="Umayam L."/>
            <person name="Tallon L.J."/>
            <person name="Gill J.E."/>
            <person name="Adams M.D."/>
            <person name="Carrera A.J."/>
            <person name="Creasy T.H."/>
            <person name="Goodman H.M."/>
            <person name="Somerville C.R."/>
            <person name="Copenhaver G.P."/>
            <person name="Preuss D."/>
            <person name="Nierman W.C."/>
            <person name="White O."/>
            <person name="Eisen J.A."/>
            <person name="Salzberg S.L."/>
            <person name="Fraser C.M."/>
            <person name="Venter J.C."/>
        </authorList>
    </citation>
    <scope>NUCLEOTIDE SEQUENCE [LARGE SCALE GENOMIC DNA]</scope>
    <source>
        <strain evidence="13">cv. Columbia</strain>
    </source>
</reference>
<dbReference type="InterPro" id="IPR013759">
    <property type="entry name" value="Topo_IIA_B_C"/>
</dbReference>
<reference evidence="12" key="4">
    <citation type="submission" date="2011-02" db="EMBL/GenBank/DDBJ databases">
        <authorList>
            <consortium name="TAIR"/>
            <person name="Swarbreck D."/>
            <person name="Lamesch P."/>
            <person name="Wilks C."/>
            <person name="Huala E."/>
        </authorList>
    </citation>
    <scope>NUCLEOTIDE SEQUENCE</scope>
</reference>
<dbReference type="SUPFAM" id="SSF56719">
    <property type="entry name" value="Type II DNA topoisomerase"/>
    <property type="match status" value="1"/>
</dbReference>
<dbReference type="Pfam" id="PF16898">
    <property type="entry name" value="TOPRIM_C"/>
    <property type="match status" value="1"/>
</dbReference>
<dbReference type="iPTMnet" id="Q9SKH1"/>
<reference evidence="13" key="6">
    <citation type="journal article" date="2017" name="Plant J.">
        <title>Araport11: a complete reannotation of the Arabidopsis thaliana reference genome.</title>
        <authorList>
            <person name="Cheng C.Y."/>
            <person name="Krishnakumar V."/>
            <person name="Chan A.P."/>
            <person name="Thibaud-Nissen F."/>
            <person name="Schobel S."/>
            <person name="Town C.D."/>
        </authorList>
    </citation>
    <scope>GENOME REANNOTATION</scope>
    <source>
        <strain evidence="13">cv. Columbia</strain>
    </source>
</reference>
<evidence type="ECO:0000256" key="4">
    <source>
        <dbReference type="ARBA" id="ARBA00022741"/>
    </source>
</evidence>
<evidence type="ECO:0000313" key="13">
    <source>
        <dbReference type="Proteomes" id="UP000006548"/>
    </source>
</evidence>
<dbReference type="SMR" id="Q9SKH1"/>
<keyword evidence="13" id="KW-1185">Reference proteome</keyword>
<evidence type="ECO:0000256" key="5">
    <source>
        <dbReference type="ARBA" id="ARBA00022840"/>
    </source>
</evidence>
<dbReference type="PaxDb" id="3702-AT2G13720.1"/>
<dbReference type="ExpressionAtlas" id="Q9SKH1">
    <property type="expression patterns" value="differential"/>
</dbReference>
<reference evidence="11" key="3">
    <citation type="submission" date="2002-02" db="EMBL/GenBank/DDBJ databases">
        <authorList>
            <person name="Town C.D."/>
            <person name="Kaul S."/>
        </authorList>
    </citation>
    <scope>NUCLEOTIDE SEQUENCE</scope>
</reference>
<dbReference type="GO" id="GO:0003677">
    <property type="term" value="F:DNA binding"/>
    <property type="evidence" value="ECO:0007669"/>
    <property type="project" value="UniProtKB-KW"/>
</dbReference>
<dbReference type="Gene3D" id="3.30.1490.30">
    <property type="match status" value="1"/>
</dbReference>
<dbReference type="eggNOG" id="KOG0355">
    <property type="taxonomic scope" value="Eukaryota"/>
</dbReference>
<comment type="cofactor">
    <cofactor evidence="2">
        <name>Mg(2+)</name>
        <dbReference type="ChEBI" id="CHEBI:18420"/>
    </cofactor>
</comment>
<organism evidence="11">
    <name type="scientific">Arabidopsis thaliana</name>
    <name type="common">Mouse-ear cress</name>
    <dbReference type="NCBI Taxonomy" id="3702"/>
    <lineage>
        <taxon>Eukaryota</taxon>
        <taxon>Viridiplantae</taxon>
        <taxon>Streptophyta</taxon>
        <taxon>Embryophyta</taxon>
        <taxon>Tracheophyta</taxon>
        <taxon>Spermatophyta</taxon>
        <taxon>Magnoliopsida</taxon>
        <taxon>eudicotyledons</taxon>
        <taxon>Gunneridae</taxon>
        <taxon>Pentapetalae</taxon>
        <taxon>rosids</taxon>
        <taxon>malvids</taxon>
        <taxon>Brassicales</taxon>
        <taxon>Brassicaceae</taxon>
        <taxon>Camelineae</taxon>
        <taxon>Arabidopsis</taxon>
    </lineage>
</organism>
<dbReference type="AlphaFoldDB" id="Q9SKH1"/>
<feature type="domain" description="C-terminal associated" evidence="9">
    <location>
        <begin position="46"/>
        <end position="179"/>
    </location>
</feature>
<dbReference type="InterPro" id="IPR031660">
    <property type="entry name" value="TOPRIM_C"/>
</dbReference>
<dbReference type="Proteomes" id="UP000006548">
    <property type="component" value="Chromosome 2"/>
</dbReference>
<dbReference type="PANTHER" id="PTHR10169">
    <property type="entry name" value="DNA TOPOISOMERASE/GYRASE"/>
    <property type="match status" value="1"/>
</dbReference>
<evidence type="ECO:0000256" key="8">
    <source>
        <dbReference type="ARBA" id="ARBA00023235"/>
    </source>
</evidence>
<dbReference type="GO" id="GO:0005524">
    <property type="term" value="F:ATP binding"/>
    <property type="evidence" value="ECO:0007669"/>
    <property type="project" value="UniProtKB-KW"/>
</dbReference>
<reference evidence="11" key="2">
    <citation type="submission" date="2000-03" db="EMBL/GenBank/DDBJ databases">
        <authorList>
            <person name="Lin X."/>
            <person name="Kaul S."/>
            <person name="Shea T.P."/>
            <person name="Fujii C.Y."/>
            <person name="Shen M."/>
            <person name="VanAken S.E."/>
            <person name="Barnstead M.E."/>
            <person name="Mason T.M."/>
            <person name="Bowman C.L."/>
            <person name="Ronning C.M."/>
            <person name="Benito M.-I."/>
            <person name="Carrera A.J."/>
            <person name="Creasy T.H."/>
            <person name="Buell C.R."/>
            <person name="Town C.D."/>
            <person name="Nierman W.C."/>
            <person name="Fraser C.M."/>
            <person name="Venter J.C."/>
        </authorList>
    </citation>
    <scope>NUCLEOTIDE SEQUENCE</scope>
</reference>
<accession>Q9SKH1</accession>
<dbReference type="InterPro" id="IPR013760">
    <property type="entry name" value="Topo_IIA-like_dom_sf"/>
</dbReference>
<gene>
    <name evidence="10 11" type="ordered locus">At2g13720</name>
    <name evidence="12" type="ORF">F13J11.7</name>
    <name evidence="12" type="ORF">F13J11_7</name>
</gene>
<evidence type="ECO:0000259" key="9">
    <source>
        <dbReference type="Pfam" id="PF16898"/>
    </source>
</evidence>
<protein>
    <recommendedName>
        <fullName evidence="3">DNA topoisomerase (ATP-hydrolyzing)</fullName>
        <ecNumber evidence="3">5.6.2.2</ecNumber>
    </recommendedName>
</protein>
<reference evidence="12" key="5">
    <citation type="submission" date="2016-05" db="EMBL/GenBank/DDBJ databases">
        <authorList>
            <person name="Krishnakumar V."/>
            <person name="Cheng C.-Y."/>
            <person name="Chan A.P."/>
            <person name="Schobel S."/>
            <person name="Kim M."/>
            <person name="Ferlanti E.S."/>
            <person name="Belyaeva I."/>
            <person name="Rosen B.D."/>
            <person name="Micklem G."/>
            <person name="Miller J.R."/>
            <person name="Vaughn M."/>
            <person name="Town C.D."/>
        </authorList>
    </citation>
    <scope>NUCLEOTIDE SEQUENCE</scope>
</reference>